<feature type="transmembrane region" description="Helical" evidence="1">
    <location>
        <begin position="100"/>
        <end position="120"/>
    </location>
</feature>
<name>A0A4Y5SJ27_9EURY</name>
<accession>A0A4Y5SJ27</accession>
<dbReference type="RefSeq" id="WP_139680252.1">
    <property type="nucleotide sequence ID" value="NZ_CP040846.1"/>
</dbReference>
<feature type="transmembrane region" description="Helical" evidence="1">
    <location>
        <begin position="126"/>
        <end position="145"/>
    </location>
</feature>
<keyword evidence="1" id="KW-0812">Transmembrane</keyword>
<organism evidence="2 3">
    <name type="scientific">Thermococcus indicus</name>
    <dbReference type="NCBI Taxonomy" id="2586643"/>
    <lineage>
        <taxon>Archaea</taxon>
        <taxon>Methanobacteriati</taxon>
        <taxon>Methanobacteriota</taxon>
        <taxon>Thermococci</taxon>
        <taxon>Thermococcales</taxon>
        <taxon>Thermococcaceae</taxon>
        <taxon>Thermococcus</taxon>
    </lineage>
</organism>
<keyword evidence="1" id="KW-0472">Membrane</keyword>
<dbReference type="Proteomes" id="UP000306007">
    <property type="component" value="Chromosome"/>
</dbReference>
<dbReference type="GeneID" id="40474255"/>
<feature type="transmembrane region" description="Helical" evidence="1">
    <location>
        <begin position="152"/>
        <end position="171"/>
    </location>
</feature>
<keyword evidence="3" id="KW-1185">Reference proteome</keyword>
<feature type="transmembrane region" description="Helical" evidence="1">
    <location>
        <begin position="177"/>
        <end position="196"/>
    </location>
</feature>
<evidence type="ECO:0000313" key="2">
    <source>
        <dbReference type="EMBL" id="QDA30887.1"/>
    </source>
</evidence>
<evidence type="ECO:0000313" key="3">
    <source>
        <dbReference type="Proteomes" id="UP000306007"/>
    </source>
</evidence>
<reference evidence="2 3" key="1">
    <citation type="submission" date="2019-06" db="EMBL/GenBank/DDBJ databases">
        <title>Thermococcus indicus sp. nov., a Fe(III)-reducing hyperthermophilic archaeon isolated from the Onnuri vent field of the Central Indian Ocean ridge.</title>
        <authorList>
            <person name="Lim J.K."/>
            <person name="Kim Y.J."/>
            <person name="Kwon K.K."/>
        </authorList>
    </citation>
    <scope>NUCLEOTIDE SEQUENCE [LARGE SCALE GENOMIC DNA]</scope>
    <source>
        <strain evidence="2 3">IOH1</strain>
    </source>
</reference>
<dbReference type="OrthoDB" id="100102at2157"/>
<evidence type="ECO:0000256" key="1">
    <source>
        <dbReference type="SAM" id="Phobius"/>
    </source>
</evidence>
<proteinExistence type="predicted"/>
<dbReference type="KEGG" id="tic:FH039_03685"/>
<dbReference type="AlphaFoldDB" id="A0A4Y5SJ27"/>
<gene>
    <name evidence="2" type="ORF">FH039_03685</name>
</gene>
<protein>
    <submittedName>
        <fullName evidence="2">Uncharacterized protein</fullName>
    </submittedName>
</protein>
<dbReference type="EMBL" id="CP040846">
    <property type="protein sequence ID" value="QDA30887.1"/>
    <property type="molecule type" value="Genomic_DNA"/>
</dbReference>
<sequence>MVMMKLRGATPMNTSGPQLLLLALGFVFFVVAPLVLETFWVGIAGWLFLAMSWGTSVEIEDGVLRLRYLFGRMSREIHLDEIEEVKVIRRLRATSLAGEFPPFFLLVLSTACFSILVVLTHPSRDYTGYTVLFLVSFVYLLLLILPFENESIGMALLALPMILGFLLWLVVPAAVDFAMVVAVEIALVFTYLNHYVKDYVVLRTSRGKFLISFDDQDTLDVFLKSLGGSDFNVQTS</sequence>
<keyword evidence="1" id="KW-1133">Transmembrane helix</keyword>